<keyword evidence="4" id="KW-0548">Nucleotidyltransferase</keyword>
<evidence type="ECO:0000313" key="11">
    <source>
        <dbReference type="EMBL" id="MBB5271999.1"/>
    </source>
</evidence>
<keyword evidence="7" id="KW-0067">ATP-binding</keyword>
<evidence type="ECO:0000256" key="9">
    <source>
        <dbReference type="ARBA" id="ARBA00038276"/>
    </source>
</evidence>
<dbReference type="GO" id="GO:0016779">
    <property type="term" value="F:nucleotidyltransferase activity"/>
    <property type="evidence" value="ECO:0007669"/>
    <property type="project" value="UniProtKB-KW"/>
</dbReference>
<dbReference type="PANTHER" id="PTHR33571:SF12">
    <property type="entry name" value="BSL3053 PROTEIN"/>
    <property type="match status" value="1"/>
</dbReference>
<keyword evidence="6" id="KW-0547">Nucleotide-binding</keyword>
<dbReference type="GO" id="GO:0005524">
    <property type="term" value="F:ATP binding"/>
    <property type="evidence" value="ECO:0007669"/>
    <property type="project" value="UniProtKB-KW"/>
</dbReference>
<dbReference type="InterPro" id="IPR002934">
    <property type="entry name" value="Polymerase_NTP_transf_dom"/>
</dbReference>
<gene>
    <name evidence="11" type="ORF">HNQ70_002013</name>
</gene>
<dbReference type="InterPro" id="IPR043519">
    <property type="entry name" value="NT_sf"/>
</dbReference>
<reference evidence="11 12" key="1">
    <citation type="submission" date="2020-08" db="EMBL/GenBank/DDBJ databases">
        <title>Genomic Encyclopedia of Type Strains, Phase IV (KMG-IV): sequencing the most valuable type-strain genomes for metagenomic binning, comparative biology and taxonomic classification.</title>
        <authorList>
            <person name="Goeker M."/>
        </authorList>
    </citation>
    <scope>NUCLEOTIDE SEQUENCE [LARGE SCALE GENOMIC DNA]</scope>
    <source>
        <strain evidence="11 12">DSM 29781</strain>
    </source>
</reference>
<organism evidence="11 12">
    <name type="scientific">Quisquiliibacterium transsilvanicum</name>
    <dbReference type="NCBI Taxonomy" id="1549638"/>
    <lineage>
        <taxon>Bacteria</taxon>
        <taxon>Pseudomonadati</taxon>
        <taxon>Pseudomonadota</taxon>
        <taxon>Betaproteobacteria</taxon>
        <taxon>Burkholderiales</taxon>
        <taxon>Burkholderiaceae</taxon>
        <taxon>Quisquiliibacterium</taxon>
    </lineage>
</organism>
<evidence type="ECO:0000256" key="2">
    <source>
        <dbReference type="ARBA" id="ARBA00022649"/>
    </source>
</evidence>
<dbReference type="GO" id="GO:0046872">
    <property type="term" value="F:metal ion binding"/>
    <property type="evidence" value="ECO:0007669"/>
    <property type="project" value="UniProtKB-KW"/>
</dbReference>
<comment type="caution">
    <text evidence="11">The sequence shown here is derived from an EMBL/GenBank/DDBJ whole genome shotgun (WGS) entry which is preliminary data.</text>
</comment>
<name>A0A7W8HH72_9BURK</name>
<evidence type="ECO:0000259" key="10">
    <source>
        <dbReference type="Pfam" id="PF01909"/>
    </source>
</evidence>
<keyword evidence="5" id="KW-0479">Metal-binding</keyword>
<evidence type="ECO:0000256" key="6">
    <source>
        <dbReference type="ARBA" id="ARBA00022741"/>
    </source>
</evidence>
<evidence type="ECO:0000256" key="8">
    <source>
        <dbReference type="ARBA" id="ARBA00022842"/>
    </source>
</evidence>
<keyword evidence="3" id="KW-0808">Transferase</keyword>
<comment type="similarity">
    <text evidence="9">Belongs to the MntA antitoxin family.</text>
</comment>
<comment type="cofactor">
    <cofactor evidence="1">
        <name>Mg(2+)</name>
        <dbReference type="ChEBI" id="CHEBI:18420"/>
    </cofactor>
</comment>
<dbReference type="PANTHER" id="PTHR33571">
    <property type="entry name" value="SSL8005 PROTEIN"/>
    <property type="match status" value="1"/>
</dbReference>
<dbReference type="Gene3D" id="3.30.460.10">
    <property type="entry name" value="Beta Polymerase, domain 2"/>
    <property type="match status" value="1"/>
</dbReference>
<dbReference type="Proteomes" id="UP000532440">
    <property type="component" value="Unassembled WGS sequence"/>
</dbReference>
<sequence length="96" mass="10609">MNRAQVLDSLARSKPVLAARYGVCGLALFGSTARDSARPDSDIDILVSFDGPASSDRYFGVQFYLEDLLGRPVDLVTEKALRPELRPFIEREAVHV</sequence>
<evidence type="ECO:0000256" key="5">
    <source>
        <dbReference type="ARBA" id="ARBA00022723"/>
    </source>
</evidence>
<dbReference type="EMBL" id="JACHGB010000004">
    <property type="protein sequence ID" value="MBB5271999.1"/>
    <property type="molecule type" value="Genomic_DNA"/>
</dbReference>
<feature type="domain" description="Polymerase nucleotidyl transferase" evidence="10">
    <location>
        <begin position="17"/>
        <end position="94"/>
    </location>
</feature>
<dbReference type="Pfam" id="PF01909">
    <property type="entry name" value="NTP_transf_2"/>
    <property type="match status" value="1"/>
</dbReference>
<dbReference type="AlphaFoldDB" id="A0A7W8HH72"/>
<dbReference type="CDD" id="cd05403">
    <property type="entry name" value="NT_KNTase_like"/>
    <property type="match status" value="1"/>
</dbReference>
<evidence type="ECO:0000256" key="7">
    <source>
        <dbReference type="ARBA" id="ARBA00022840"/>
    </source>
</evidence>
<protein>
    <recommendedName>
        <fullName evidence="10">Polymerase nucleotidyl transferase domain-containing protein</fullName>
    </recommendedName>
</protein>
<keyword evidence="8" id="KW-0460">Magnesium</keyword>
<dbReference type="RefSeq" id="WP_183966986.1">
    <property type="nucleotide sequence ID" value="NZ_BAABEW010000023.1"/>
</dbReference>
<evidence type="ECO:0000256" key="1">
    <source>
        <dbReference type="ARBA" id="ARBA00001946"/>
    </source>
</evidence>
<accession>A0A7W8HH72</accession>
<evidence type="ECO:0000313" key="12">
    <source>
        <dbReference type="Proteomes" id="UP000532440"/>
    </source>
</evidence>
<dbReference type="SUPFAM" id="SSF81301">
    <property type="entry name" value="Nucleotidyltransferase"/>
    <property type="match status" value="1"/>
</dbReference>
<keyword evidence="2" id="KW-1277">Toxin-antitoxin system</keyword>
<keyword evidence="12" id="KW-1185">Reference proteome</keyword>
<evidence type="ECO:0000256" key="3">
    <source>
        <dbReference type="ARBA" id="ARBA00022679"/>
    </source>
</evidence>
<proteinExistence type="inferred from homology"/>
<dbReference type="InterPro" id="IPR052038">
    <property type="entry name" value="Type-VII_TA_antitoxin"/>
</dbReference>
<evidence type="ECO:0000256" key="4">
    <source>
        <dbReference type="ARBA" id="ARBA00022695"/>
    </source>
</evidence>